<dbReference type="InterPro" id="IPR018720">
    <property type="entry name" value="DUF2249"/>
</dbReference>
<evidence type="ECO:0000259" key="1">
    <source>
        <dbReference type="Pfam" id="PF10006"/>
    </source>
</evidence>
<dbReference type="Proteomes" id="UP000620670">
    <property type="component" value="Unassembled WGS sequence"/>
</dbReference>
<organism evidence="2 3">
    <name type="scientific">Microvirga splendida</name>
    <dbReference type="NCBI Taxonomy" id="2795727"/>
    <lineage>
        <taxon>Bacteria</taxon>
        <taxon>Pseudomonadati</taxon>
        <taxon>Pseudomonadota</taxon>
        <taxon>Alphaproteobacteria</taxon>
        <taxon>Hyphomicrobiales</taxon>
        <taxon>Methylobacteriaceae</taxon>
        <taxon>Microvirga</taxon>
    </lineage>
</organism>
<keyword evidence="3" id="KW-1185">Reference proteome</keyword>
<dbReference type="EMBL" id="JAELXT010000025">
    <property type="protein sequence ID" value="MBJ6127422.1"/>
    <property type="molecule type" value="Genomic_DNA"/>
</dbReference>
<feature type="domain" description="DUF2249" evidence="1">
    <location>
        <begin position="10"/>
        <end position="79"/>
    </location>
</feature>
<protein>
    <submittedName>
        <fullName evidence="2">DUF2249 domain-containing protein</fullName>
    </submittedName>
</protein>
<gene>
    <name evidence="2" type="ORF">JAO75_18640</name>
</gene>
<evidence type="ECO:0000313" key="3">
    <source>
        <dbReference type="Proteomes" id="UP000620670"/>
    </source>
</evidence>
<dbReference type="Pfam" id="PF10006">
    <property type="entry name" value="DUF2249"/>
    <property type="match status" value="1"/>
</dbReference>
<evidence type="ECO:0000313" key="2">
    <source>
        <dbReference type="EMBL" id="MBJ6127422.1"/>
    </source>
</evidence>
<name>A0ABS0Y526_9HYPH</name>
<proteinExistence type="predicted"/>
<dbReference type="RefSeq" id="WP_199050647.1">
    <property type="nucleotide sequence ID" value="NZ_JAELXT010000025.1"/>
</dbReference>
<comment type="caution">
    <text evidence="2">The sequence shown here is derived from an EMBL/GenBank/DDBJ whole genome shotgun (WGS) entry which is preliminary data.</text>
</comment>
<sequence length="82" mass="9648">MCDCNVTETVIDLRHIMPRMRHGLIFSTFDQLDEGESFVLVNDHDPRPLLYQFGTNYPGAFDWDYIMKGPDLWRIRISREAA</sequence>
<accession>A0ABS0Y526</accession>
<reference evidence="3" key="1">
    <citation type="submission" date="2020-12" db="EMBL/GenBank/DDBJ databases">
        <title>Hymenobacter sp.</title>
        <authorList>
            <person name="Kim M.K."/>
        </authorList>
    </citation>
    <scope>NUCLEOTIDE SEQUENCE [LARGE SCALE GENOMIC DNA]</scope>
    <source>
        <strain evidence="3">BT325</strain>
    </source>
</reference>